<accession>A0ABP3X9G1</accession>
<name>A0ABP3X9G1_9SPHN</name>
<feature type="compositionally biased region" description="Pro residues" evidence="1">
    <location>
        <begin position="19"/>
        <end position="28"/>
    </location>
</feature>
<feature type="region of interest" description="Disordered" evidence="1">
    <location>
        <begin position="1"/>
        <end position="71"/>
    </location>
</feature>
<dbReference type="EMBL" id="BAAAFE010000001">
    <property type="protein sequence ID" value="GAA0860714.1"/>
    <property type="molecule type" value="Genomic_DNA"/>
</dbReference>
<keyword evidence="3" id="KW-1185">Reference proteome</keyword>
<gene>
    <name evidence="2" type="ORF">GCM10009115_00360</name>
</gene>
<dbReference type="RefSeq" id="WP_215350035.1">
    <property type="nucleotide sequence ID" value="NZ_BAAAFE010000001.1"/>
</dbReference>
<dbReference type="Proteomes" id="UP001500738">
    <property type="component" value="Unassembled WGS sequence"/>
</dbReference>
<evidence type="ECO:0000313" key="3">
    <source>
        <dbReference type="Proteomes" id="UP001500738"/>
    </source>
</evidence>
<evidence type="ECO:0000256" key="1">
    <source>
        <dbReference type="SAM" id="MobiDB-lite"/>
    </source>
</evidence>
<comment type="caution">
    <text evidence="2">The sequence shown here is derived from an EMBL/GenBank/DDBJ whole genome shotgun (WGS) entry which is preliminary data.</text>
</comment>
<reference evidence="3" key="1">
    <citation type="journal article" date="2019" name="Int. J. Syst. Evol. Microbiol.">
        <title>The Global Catalogue of Microorganisms (GCM) 10K type strain sequencing project: providing services to taxonomists for standard genome sequencing and annotation.</title>
        <authorList>
            <consortium name="The Broad Institute Genomics Platform"/>
            <consortium name="The Broad Institute Genome Sequencing Center for Infectious Disease"/>
            <person name="Wu L."/>
            <person name="Ma J."/>
        </authorList>
    </citation>
    <scope>NUCLEOTIDE SEQUENCE [LARGE SCALE GENOMIC DNA]</scope>
    <source>
        <strain evidence="3">JCM 15910</strain>
    </source>
</reference>
<sequence length="71" mass="7183">MTTAADPLPKPKPDTIEPQAPPERPVQPTPLEDPAGQPQEIPGGLGGGDVDEPGRGPSEVPPGQIKSACAP</sequence>
<evidence type="ECO:0000313" key="2">
    <source>
        <dbReference type="EMBL" id="GAA0860714.1"/>
    </source>
</evidence>
<organism evidence="2 3">
    <name type="scientific">Sphingopyxis soli</name>
    <dbReference type="NCBI Taxonomy" id="592051"/>
    <lineage>
        <taxon>Bacteria</taxon>
        <taxon>Pseudomonadati</taxon>
        <taxon>Pseudomonadota</taxon>
        <taxon>Alphaproteobacteria</taxon>
        <taxon>Sphingomonadales</taxon>
        <taxon>Sphingomonadaceae</taxon>
        <taxon>Sphingopyxis</taxon>
    </lineage>
</organism>
<proteinExistence type="predicted"/>
<protein>
    <submittedName>
        <fullName evidence="2">Uncharacterized protein</fullName>
    </submittedName>
</protein>